<accession>A0A177NAQ3</accession>
<evidence type="ECO:0000313" key="2">
    <source>
        <dbReference type="Proteomes" id="UP000077628"/>
    </source>
</evidence>
<comment type="caution">
    <text evidence="1">The sequence shown here is derived from an EMBL/GenBank/DDBJ whole genome shotgun (WGS) entry which is preliminary data.</text>
</comment>
<dbReference type="EMBL" id="LUUK01000196">
    <property type="protein sequence ID" value="OAI14911.1"/>
    <property type="molecule type" value="Genomic_DNA"/>
</dbReference>
<gene>
    <name evidence="1" type="ORF">A1355_11585</name>
</gene>
<evidence type="ECO:0008006" key="3">
    <source>
        <dbReference type="Google" id="ProtNLM"/>
    </source>
</evidence>
<dbReference type="SUPFAM" id="SSF53756">
    <property type="entry name" value="UDP-Glycosyltransferase/glycogen phosphorylase"/>
    <property type="match status" value="1"/>
</dbReference>
<dbReference type="AlphaFoldDB" id="A0A177NAQ3"/>
<evidence type="ECO:0000313" key="1">
    <source>
        <dbReference type="EMBL" id="OAI14911.1"/>
    </source>
</evidence>
<organism evidence="1 2">
    <name type="scientific">Methylomonas koyamae</name>
    <dbReference type="NCBI Taxonomy" id="702114"/>
    <lineage>
        <taxon>Bacteria</taxon>
        <taxon>Pseudomonadati</taxon>
        <taxon>Pseudomonadota</taxon>
        <taxon>Gammaproteobacteria</taxon>
        <taxon>Methylococcales</taxon>
        <taxon>Methylococcaceae</taxon>
        <taxon>Methylomonas</taxon>
    </lineage>
</organism>
<protein>
    <recommendedName>
        <fullName evidence="3">Capsule biosynthesis protein</fullName>
    </recommendedName>
</protein>
<sequence length="340" mass="38466">MILDNKPDIAVFHHGIYVPQGIVGEVCREAGVRVVNWGPAYRKCTVLFSHADTYHYTMIDEPAEYWNDLAWSEDKEQAIMGYLHSRWTGGNDWISFQSAAELDSSRIADWLGLERGKPIVGLLTNVIWDAQLHFRQSAFPSMLEWLFASIDYFISRPDMQWVIRVHPAEVKGTVPSRQKVADEIAVRYGSLPDHIKLVLPEDKISTYALMSLCDSALVFGTKTALELACTGLPVVVAGEAWCRGKGFTIDVSDPDQYRQVLESLPLARRLPPEQVELARKYAYHFFFRRMIPLKCLAPISRFGPYKVNVTRLEQLMPGADPGLDLICDGILNGKPFIYDT</sequence>
<reference evidence="2" key="1">
    <citation type="submission" date="2016-03" db="EMBL/GenBank/DDBJ databases">
        <authorList>
            <person name="Heylen K."/>
            <person name="De Vos P."/>
            <person name="Vekeman B."/>
        </authorList>
    </citation>
    <scope>NUCLEOTIDE SEQUENCE [LARGE SCALE GENOMIC DNA]</scope>
    <source>
        <strain evidence="2">R-45383</strain>
    </source>
</reference>
<dbReference type="Proteomes" id="UP000077628">
    <property type="component" value="Unassembled WGS sequence"/>
</dbReference>
<dbReference type="STRING" id="702114.A1355_11585"/>
<keyword evidence="2" id="KW-1185">Reference proteome</keyword>
<name>A0A177NAQ3_9GAMM</name>
<proteinExistence type="predicted"/>